<evidence type="ECO:0000313" key="1">
    <source>
        <dbReference type="EMBL" id="KAJ8014294.1"/>
    </source>
</evidence>
<organism evidence="1 2">
    <name type="scientific">Dallia pectoralis</name>
    <name type="common">Alaska blackfish</name>
    <dbReference type="NCBI Taxonomy" id="75939"/>
    <lineage>
        <taxon>Eukaryota</taxon>
        <taxon>Metazoa</taxon>
        <taxon>Chordata</taxon>
        <taxon>Craniata</taxon>
        <taxon>Vertebrata</taxon>
        <taxon>Euteleostomi</taxon>
        <taxon>Actinopterygii</taxon>
        <taxon>Neopterygii</taxon>
        <taxon>Teleostei</taxon>
        <taxon>Protacanthopterygii</taxon>
        <taxon>Esociformes</taxon>
        <taxon>Umbridae</taxon>
        <taxon>Dallia</taxon>
    </lineage>
</organism>
<comment type="caution">
    <text evidence="1">The sequence shown here is derived from an EMBL/GenBank/DDBJ whole genome shotgun (WGS) entry which is preliminary data.</text>
</comment>
<gene>
    <name evidence="1" type="ORF">DPEC_G00038760</name>
</gene>
<protein>
    <submittedName>
        <fullName evidence="1">Uncharacterized protein</fullName>
    </submittedName>
</protein>
<proteinExistence type="predicted"/>
<name>A0ACC2HE71_DALPE</name>
<sequence length="157" mass="17362">MAEPESSSNTIGSSDFHKCKAARTRSSKVWEFFNFKGTNSVICHLCKIEMAFHSSTTAMHQHLKRCHPGAAADDSTVIRHTSCFKNVTLSLASKMMIAYHLSSPFLSKPDLEFSAVSTLPIDLLKKEIAQAIRHKFPDTPESKTAVKMGTPVILKIP</sequence>
<evidence type="ECO:0000313" key="2">
    <source>
        <dbReference type="Proteomes" id="UP001157502"/>
    </source>
</evidence>
<accession>A0ACC2HE71</accession>
<dbReference type="Proteomes" id="UP001157502">
    <property type="component" value="Chromosome 3"/>
</dbReference>
<keyword evidence="2" id="KW-1185">Reference proteome</keyword>
<dbReference type="EMBL" id="CM055730">
    <property type="protein sequence ID" value="KAJ8014294.1"/>
    <property type="molecule type" value="Genomic_DNA"/>
</dbReference>
<reference evidence="1" key="1">
    <citation type="submission" date="2021-05" db="EMBL/GenBank/DDBJ databases">
        <authorList>
            <person name="Pan Q."/>
            <person name="Jouanno E."/>
            <person name="Zahm M."/>
            <person name="Klopp C."/>
            <person name="Cabau C."/>
            <person name="Louis A."/>
            <person name="Berthelot C."/>
            <person name="Parey E."/>
            <person name="Roest Crollius H."/>
            <person name="Montfort J."/>
            <person name="Robinson-Rechavi M."/>
            <person name="Bouchez O."/>
            <person name="Lampietro C."/>
            <person name="Lopez Roques C."/>
            <person name="Donnadieu C."/>
            <person name="Postlethwait J."/>
            <person name="Bobe J."/>
            <person name="Dillon D."/>
            <person name="Chandos A."/>
            <person name="von Hippel F."/>
            <person name="Guiguen Y."/>
        </authorList>
    </citation>
    <scope>NUCLEOTIDE SEQUENCE</scope>
    <source>
        <strain evidence="1">YG-Jan2019</strain>
    </source>
</reference>